<evidence type="ECO:0000256" key="1">
    <source>
        <dbReference type="SAM" id="Phobius"/>
    </source>
</evidence>
<name>A0ABS7Q182_9ACTN</name>
<evidence type="ECO:0000313" key="3">
    <source>
        <dbReference type="Proteomes" id="UP000778578"/>
    </source>
</evidence>
<gene>
    <name evidence="2" type="ORF">K7862_00960</name>
</gene>
<comment type="caution">
    <text evidence="2">The sequence shown here is derived from an EMBL/GenBank/DDBJ whole genome shotgun (WGS) entry which is preliminary data.</text>
</comment>
<dbReference type="Proteomes" id="UP000778578">
    <property type="component" value="Unassembled WGS sequence"/>
</dbReference>
<keyword evidence="1" id="KW-0472">Membrane</keyword>
<keyword evidence="1" id="KW-0812">Transmembrane</keyword>
<keyword evidence="1" id="KW-1133">Transmembrane helix</keyword>
<sequence length="184" mass="20431">MRYVPEIDDLTELLAGAPERRRGRNRAVRNAITLFVLLGCVVWWSTVAPTSDTLMPAVLFAVGFVRYAVQVLVLSTRWGLRRKARATWRRSSVLRQAHEQEIGPEAVTVRTQGQSRTYAWTHFGGFQESDRQFLLVDRAGKPAVVVPKRGLADPELVPACRALITEYLAGVSPTDSATDRAALA</sequence>
<dbReference type="RefSeq" id="WP_222959478.1">
    <property type="nucleotide sequence ID" value="NZ_JAINZZ010000001.1"/>
</dbReference>
<keyword evidence="3" id="KW-1185">Reference proteome</keyword>
<feature type="transmembrane region" description="Helical" evidence="1">
    <location>
        <begin position="27"/>
        <end position="45"/>
    </location>
</feature>
<proteinExistence type="predicted"/>
<evidence type="ECO:0000313" key="2">
    <source>
        <dbReference type="EMBL" id="MBY8876210.1"/>
    </source>
</evidence>
<protein>
    <submittedName>
        <fullName evidence="2">YcxB family protein</fullName>
    </submittedName>
</protein>
<dbReference type="EMBL" id="JAINZZ010000001">
    <property type="protein sequence ID" value="MBY8876210.1"/>
    <property type="molecule type" value="Genomic_DNA"/>
</dbReference>
<feature type="transmembrane region" description="Helical" evidence="1">
    <location>
        <begin position="57"/>
        <end position="80"/>
    </location>
</feature>
<accession>A0ABS7Q182</accession>
<organism evidence="2 3">
    <name type="scientific">Actinacidiphila acidipaludis</name>
    <dbReference type="NCBI Taxonomy" id="2873382"/>
    <lineage>
        <taxon>Bacteria</taxon>
        <taxon>Bacillati</taxon>
        <taxon>Actinomycetota</taxon>
        <taxon>Actinomycetes</taxon>
        <taxon>Kitasatosporales</taxon>
        <taxon>Streptomycetaceae</taxon>
        <taxon>Actinacidiphila</taxon>
    </lineage>
</organism>
<reference evidence="2 3" key="1">
    <citation type="submission" date="2021-08" db="EMBL/GenBank/DDBJ databases">
        <title>WGS of actinomycetes from Thailand.</title>
        <authorList>
            <person name="Thawai C."/>
        </authorList>
    </citation>
    <scope>NUCLEOTIDE SEQUENCE [LARGE SCALE GENOMIC DNA]</scope>
    <source>
        <strain evidence="2 3">PLK6-54</strain>
    </source>
</reference>